<name>A0ABR8T0G2_9BACL</name>
<reference evidence="1 2" key="1">
    <citation type="submission" date="2020-08" db="EMBL/GenBank/DDBJ databases">
        <title>A Genomic Blueprint of the Chicken Gut Microbiome.</title>
        <authorList>
            <person name="Gilroy R."/>
            <person name="Ravi A."/>
            <person name="Getino M."/>
            <person name="Pursley I."/>
            <person name="Horton D.L."/>
            <person name="Alikhan N.-F."/>
            <person name="Baker D."/>
            <person name="Gharbi K."/>
            <person name="Hall N."/>
            <person name="Watson M."/>
            <person name="Adriaenssens E.M."/>
            <person name="Foster-Nyarko E."/>
            <person name="Jarju S."/>
            <person name="Secka A."/>
            <person name="Antonio M."/>
            <person name="Oren A."/>
            <person name="Chaudhuri R."/>
            <person name="La Ragione R.M."/>
            <person name="Hildebrand F."/>
            <person name="Pallen M.J."/>
        </authorList>
    </citation>
    <scope>NUCLEOTIDE SEQUENCE [LARGE SCALE GENOMIC DNA]</scope>
    <source>
        <strain evidence="1 2">Sa2BVA9</strain>
    </source>
</reference>
<dbReference type="EMBL" id="JACSQL010000005">
    <property type="protein sequence ID" value="MBD7969120.1"/>
    <property type="molecule type" value="Genomic_DNA"/>
</dbReference>
<gene>
    <name evidence="1" type="ORF">H9647_13665</name>
</gene>
<dbReference type="RefSeq" id="WP_191800797.1">
    <property type="nucleotide sequence ID" value="NZ_JACSQL010000005.1"/>
</dbReference>
<evidence type="ECO:0000313" key="2">
    <source>
        <dbReference type="Proteomes" id="UP000608071"/>
    </source>
</evidence>
<sequence length="213" mass="24565">MITSDLSKFSSPASPLPVHELKVLQEYIHQQNLQIIGNVNPNRRKVIMLSQFFKSHKTQTVKVVRKSIDGTKEWLAKTDAVGRDFVILTNLFTKYWIPFHAIESAEQPFEQVNLPHQQHQQVVYDSELKQKLLLRFGKTVAQKEFLKQQFFDQTLAGHVKLLLKNRVTIETNSVRQKGILVSVSSQGIEWTHNGSTSSALWKDVQSIEKQRFL</sequence>
<organism evidence="1 2">
    <name type="scientific">Paenibacillus gallinarum</name>
    <dbReference type="NCBI Taxonomy" id="2762232"/>
    <lineage>
        <taxon>Bacteria</taxon>
        <taxon>Bacillati</taxon>
        <taxon>Bacillota</taxon>
        <taxon>Bacilli</taxon>
        <taxon>Bacillales</taxon>
        <taxon>Paenibacillaceae</taxon>
        <taxon>Paenibacillus</taxon>
    </lineage>
</organism>
<evidence type="ECO:0008006" key="3">
    <source>
        <dbReference type="Google" id="ProtNLM"/>
    </source>
</evidence>
<keyword evidence="2" id="KW-1185">Reference proteome</keyword>
<evidence type="ECO:0000313" key="1">
    <source>
        <dbReference type="EMBL" id="MBD7969120.1"/>
    </source>
</evidence>
<dbReference type="Proteomes" id="UP000608071">
    <property type="component" value="Unassembled WGS sequence"/>
</dbReference>
<accession>A0ABR8T0G2</accession>
<protein>
    <recommendedName>
        <fullName evidence="3">MnxD</fullName>
    </recommendedName>
</protein>
<comment type="caution">
    <text evidence="1">The sequence shown here is derived from an EMBL/GenBank/DDBJ whole genome shotgun (WGS) entry which is preliminary data.</text>
</comment>
<proteinExistence type="predicted"/>